<evidence type="ECO:0000313" key="2">
    <source>
        <dbReference type="EMBL" id="CAF3724539.1"/>
    </source>
</evidence>
<dbReference type="EMBL" id="CAJNYU010004085">
    <property type="protein sequence ID" value="CAF3724539.1"/>
    <property type="molecule type" value="Genomic_DNA"/>
</dbReference>
<proteinExistence type="predicted"/>
<protein>
    <submittedName>
        <fullName evidence="2">Uncharacterized protein</fullName>
    </submittedName>
</protein>
<name>A0A818WEL7_9BILA</name>
<comment type="caution">
    <text evidence="2">The sequence shown here is derived from an EMBL/GenBank/DDBJ whole genome shotgun (WGS) entry which is preliminary data.</text>
</comment>
<organism evidence="2 3">
    <name type="scientific">Rotaria socialis</name>
    <dbReference type="NCBI Taxonomy" id="392032"/>
    <lineage>
        <taxon>Eukaryota</taxon>
        <taxon>Metazoa</taxon>
        <taxon>Spiralia</taxon>
        <taxon>Gnathifera</taxon>
        <taxon>Rotifera</taxon>
        <taxon>Eurotatoria</taxon>
        <taxon>Bdelloidea</taxon>
        <taxon>Philodinida</taxon>
        <taxon>Philodinidae</taxon>
        <taxon>Rotaria</taxon>
    </lineage>
</organism>
<evidence type="ECO:0000313" key="3">
    <source>
        <dbReference type="Proteomes" id="UP000663869"/>
    </source>
</evidence>
<dbReference type="Proteomes" id="UP000663869">
    <property type="component" value="Unassembled WGS sequence"/>
</dbReference>
<sequence>MKIYWHLISFILCYYLEAFQPYFPPQIVFSLDTSETIIAIDEINQPTNQSISVSPSNTQISYALKQFPYANPDSPQSKYYVELVTDPLMNTYILYQSAEIHISLSTSPHRIDGNDSVRVQWNATQCIDCFTLSPKEFSFNMKSFQEKQILKIPRVKDAPQSTIIPIFYGGGFDLISPQQFPIYIQ</sequence>
<reference evidence="2" key="1">
    <citation type="submission" date="2021-02" db="EMBL/GenBank/DDBJ databases">
        <authorList>
            <person name="Nowell W R."/>
        </authorList>
    </citation>
    <scope>NUCLEOTIDE SEQUENCE</scope>
</reference>
<accession>A0A818WEL7</accession>
<dbReference type="AlphaFoldDB" id="A0A818WEL7"/>
<keyword evidence="1" id="KW-0732">Signal</keyword>
<evidence type="ECO:0000256" key="1">
    <source>
        <dbReference type="SAM" id="SignalP"/>
    </source>
</evidence>
<feature type="signal peptide" evidence="1">
    <location>
        <begin position="1"/>
        <end position="18"/>
    </location>
</feature>
<feature type="chain" id="PRO_5032393078" evidence="1">
    <location>
        <begin position="19"/>
        <end position="185"/>
    </location>
</feature>
<gene>
    <name evidence="2" type="ORF">FME351_LOCUS29282</name>
</gene>